<dbReference type="EMBL" id="CP000909">
    <property type="protein sequence ID" value="ABY34597.1"/>
    <property type="molecule type" value="Genomic_DNA"/>
</dbReference>
<dbReference type="Proteomes" id="UP000002008">
    <property type="component" value="Chromosome"/>
</dbReference>
<dbReference type="PATRIC" id="fig|324602.8.peg.1561"/>
<dbReference type="AlphaFoldDB" id="A9W9W1"/>
<keyword evidence="1" id="KW-0812">Transmembrane</keyword>
<organism evidence="3 4">
    <name type="scientific">Chloroflexus aurantiacus (strain ATCC 29366 / DSM 635 / J-10-fl)</name>
    <dbReference type="NCBI Taxonomy" id="324602"/>
    <lineage>
        <taxon>Bacteria</taxon>
        <taxon>Bacillati</taxon>
        <taxon>Chloroflexota</taxon>
        <taxon>Chloroflexia</taxon>
        <taxon>Chloroflexales</taxon>
        <taxon>Chloroflexineae</taxon>
        <taxon>Chloroflexaceae</taxon>
        <taxon>Chloroflexus</taxon>
    </lineage>
</organism>
<evidence type="ECO:0000256" key="1">
    <source>
        <dbReference type="SAM" id="Phobius"/>
    </source>
</evidence>
<dbReference type="PANTHER" id="PTHR36836:SF1">
    <property type="entry name" value="COLANIC ACID BIOSYNTHESIS PROTEIN WCAK"/>
    <property type="match status" value="1"/>
</dbReference>
<feature type="domain" description="Polysaccharide pyruvyl transferase" evidence="2">
    <location>
        <begin position="13"/>
        <end position="350"/>
    </location>
</feature>
<dbReference type="eggNOG" id="COG2327">
    <property type="taxonomic scope" value="Bacteria"/>
</dbReference>
<dbReference type="EnsemblBacteria" id="ABY34597">
    <property type="protein sequence ID" value="ABY34597"/>
    <property type="gene ID" value="Caur_1369"/>
</dbReference>
<protein>
    <submittedName>
        <fullName evidence="3">Polysaccharide pyruvyl transferase</fullName>
    </submittedName>
</protein>
<keyword evidence="1" id="KW-0472">Membrane</keyword>
<evidence type="ECO:0000313" key="3">
    <source>
        <dbReference type="EMBL" id="ABY34597.1"/>
    </source>
</evidence>
<dbReference type="KEGG" id="cau:Caur_1369"/>
<evidence type="ECO:0000259" key="2">
    <source>
        <dbReference type="Pfam" id="PF04230"/>
    </source>
</evidence>
<keyword evidence="1" id="KW-1133">Transmembrane helix</keyword>
<dbReference type="InParanoid" id="A9W9W1"/>
<dbReference type="STRING" id="324602.Caur_1369"/>
<sequence>MKIVLINNHSVLNAGDYAILLQTLNLLHAAFPQADISITFNEPALARALLPTYRIYAAPPAWGVELNQHRQSVKASRFIRGWYLILLLIGALLVRWTGKPIRVFRDPQKQALLAELASADLVVASGGGYLYHWFTFASALSLSALVMRRKLVMLPQSIGPFHHPLQVWLARQIVARADLVLTRESISLRRAQDLGAKEARYEPDLAFAFPSAPAEVAEAWLRWRLSIPNAATMYVGITAINWQGQNSHFRQQQHYEETLVEFINRLTDQGAVVVLFAQTCGPGQEEDDRLVNMRLYQRVRHQARVVMLNEPIHPALLQALYGCMNYFVATRLHSFILATNAGVPALSIGYLTKSIGILSDMGLPDRCLDIQHVNVADLWQAFCRLQREGLPDHIKSYIATARSRQQALRHELASRYGKE</sequence>
<dbReference type="InterPro" id="IPR007345">
    <property type="entry name" value="Polysacch_pyruvyl_Trfase"/>
</dbReference>
<reference evidence="4" key="1">
    <citation type="journal article" date="2011" name="BMC Genomics">
        <title>Complete genome sequence of the filamentous anoxygenic phototrophic bacterium Chloroflexus aurantiacus.</title>
        <authorList>
            <person name="Tang K.H."/>
            <person name="Barry K."/>
            <person name="Chertkov O."/>
            <person name="Dalin E."/>
            <person name="Han C.S."/>
            <person name="Hauser L.J."/>
            <person name="Honchak B.M."/>
            <person name="Karbach L.E."/>
            <person name="Land M.L."/>
            <person name="Lapidus A."/>
            <person name="Larimer F.W."/>
            <person name="Mikhailova N."/>
            <person name="Pitluck S."/>
            <person name="Pierson B.K."/>
            <person name="Blankenship R.E."/>
        </authorList>
    </citation>
    <scope>NUCLEOTIDE SEQUENCE [LARGE SCALE GENOMIC DNA]</scope>
    <source>
        <strain evidence="4">ATCC 29366 / DSM 635 / J-10-fl</strain>
    </source>
</reference>
<accession>A9W9W1</accession>
<dbReference type="Pfam" id="PF04230">
    <property type="entry name" value="PS_pyruv_trans"/>
    <property type="match status" value="1"/>
</dbReference>
<keyword evidence="4" id="KW-1185">Reference proteome</keyword>
<dbReference type="PANTHER" id="PTHR36836">
    <property type="entry name" value="COLANIC ACID BIOSYNTHESIS PROTEIN WCAK"/>
    <property type="match status" value="1"/>
</dbReference>
<name>A9W9W1_CHLAA</name>
<gene>
    <name evidence="3" type="ordered locus">Caur_1369</name>
</gene>
<feature type="transmembrane region" description="Helical" evidence="1">
    <location>
        <begin position="130"/>
        <end position="147"/>
    </location>
</feature>
<keyword evidence="3" id="KW-0808">Transferase</keyword>
<feature type="transmembrane region" description="Helical" evidence="1">
    <location>
        <begin position="78"/>
        <end position="98"/>
    </location>
</feature>
<evidence type="ECO:0000313" key="4">
    <source>
        <dbReference type="Proteomes" id="UP000002008"/>
    </source>
</evidence>
<dbReference type="GO" id="GO:0016740">
    <property type="term" value="F:transferase activity"/>
    <property type="evidence" value="ECO:0007669"/>
    <property type="project" value="UniProtKB-KW"/>
</dbReference>
<dbReference type="RefSeq" id="WP_012257253.1">
    <property type="nucleotide sequence ID" value="NC_010175.1"/>
</dbReference>
<proteinExistence type="predicted"/>
<dbReference type="HOGENOM" id="CLU_039510_0_1_0"/>